<dbReference type="AlphaFoldDB" id="A0AB73H399"/>
<evidence type="ECO:0000313" key="1">
    <source>
        <dbReference type="EMBL" id="MBB5672817.1"/>
    </source>
</evidence>
<proteinExistence type="predicted"/>
<gene>
    <name evidence="1" type="ORF">FHR65_004427</name>
</gene>
<organism evidence="1">
    <name type="scientific">Xanthomonas arboricola</name>
    <dbReference type="NCBI Taxonomy" id="56448"/>
    <lineage>
        <taxon>Bacteria</taxon>
        <taxon>Pseudomonadati</taxon>
        <taxon>Pseudomonadota</taxon>
        <taxon>Gammaproteobacteria</taxon>
        <taxon>Lysobacterales</taxon>
        <taxon>Lysobacteraceae</taxon>
        <taxon>Xanthomonas</taxon>
    </lineage>
</organism>
<sequence length="78" mass="8958">MTMKVFLHTRSPEHRDWLNEKREFARIPVVGEHVAISSDGPWFKVELVVHTPFPCEFDAEVYAVAVDHLQVLNEALDG</sequence>
<dbReference type="Proteomes" id="UP000528595">
    <property type="component" value="Unassembled WGS sequence"/>
</dbReference>
<accession>A0AB73H399</accession>
<dbReference type="EMBL" id="JACIIQ010000038">
    <property type="protein sequence ID" value="MBB5672817.1"/>
    <property type="molecule type" value="Genomic_DNA"/>
</dbReference>
<reference evidence="1" key="1">
    <citation type="submission" date="2020-08" db="EMBL/GenBank/DDBJ databases">
        <title>Studying the diversity of plant-associated saprophytic bacteria and their role in host health and plant-pathogen interactions.</title>
        <authorList>
            <person name="Potnis N."/>
        </authorList>
    </citation>
    <scope>NUCLEOTIDE SEQUENCE</scope>
    <source>
        <strain evidence="1">F21</strain>
    </source>
</reference>
<comment type="caution">
    <text evidence="1">The sequence shown here is derived from an EMBL/GenBank/DDBJ whole genome shotgun (WGS) entry which is preliminary data.</text>
</comment>
<name>A0AB73H399_9XANT</name>
<protein>
    <submittedName>
        <fullName evidence="1">Uncharacterized protein</fullName>
    </submittedName>
</protein>